<gene>
    <name evidence="7" type="ORF">TRV_03765</name>
</gene>
<evidence type="ECO:0000313" key="8">
    <source>
        <dbReference type="Proteomes" id="UP000008383"/>
    </source>
</evidence>
<reference evidence="8" key="1">
    <citation type="journal article" date="2011" name="Genome Biol.">
        <title>Comparative and functional genomics provide insights into the pathogenicity of dermatophytic fungi.</title>
        <authorList>
            <person name="Burmester A."/>
            <person name="Shelest E."/>
            <person name="Gloeckner G."/>
            <person name="Heddergott C."/>
            <person name="Schindler S."/>
            <person name="Staib P."/>
            <person name="Heidel A."/>
            <person name="Felder M."/>
            <person name="Petzold A."/>
            <person name="Szafranski K."/>
            <person name="Feuermann M."/>
            <person name="Pedruzzi I."/>
            <person name="Priebe S."/>
            <person name="Groth M."/>
            <person name="Winkler R."/>
            <person name="Li W."/>
            <person name="Kniemeyer O."/>
            <person name="Schroeckh V."/>
            <person name="Hertweck C."/>
            <person name="Hube B."/>
            <person name="White T.C."/>
            <person name="Platzer M."/>
            <person name="Guthke R."/>
            <person name="Heitman J."/>
            <person name="Woestemeyer J."/>
            <person name="Zipfel P.F."/>
            <person name="Monod M."/>
            <person name="Brakhage A.A."/>
        </authorList>
    </citation>
    <scope>NUCLEOTIDE SEQUENCE [LARGE SCALE GENOMIC DNA]</scope>
    <source>
        <strain evidence="8">HKI 0517</strain>
    </source>
</reference>
<keyword evidence="3" id="KW-0547">Nucleotide-binding</keyword>
<evidence type="ECO:0000313" key="7">
    <source>
        <dbReference type="EMBL" id="EFE41502.1"/>
    </source>
</evidence>
<proteinExistence type="predicted"/>
<dbReference type="SMART" id="SM00220">
    <property type="entry name" value="S_TKc"/>
    <property type="match status" value="1"/>
</dbReference>
<feature type="domain" description="Protein kinase" evidence="6">
    <location>
        <begin position="135"/>
        <end position="433"/>
    </location>
</feature>
<name>D4D9H2_TRIVH</name>
<dbReference type="Proteomes" id="UP000008383">
    <property type="component" value="Unassembled WGS sequence"/>
</dbReference>
<keyword evidence="5" id="KW-0067">ATP-binding</keyword>
<accession>D4D9H2</accession>
<dbReference type="OrthoDB" id="310217at2759"/>
<dbReference type="EC" id="2.7.11.1" evidence="1"/>
<dbReference type="Gene3D" id="1.10.510.10">
    <property type="entry name" value="Transferase(Phosphotransferase) domain 1"/>
    <property type="match status" value="1"/>
</dbReference>
<dbReference type="InterPro" id="IPR008271">
    <property type="entry name" value="Ser/Thr_kinase_AS"/>
</dbReference>
<dbReference type="PANTHER" id="PTHR43671">
    <property type="entry name" value="SERINE/THREONINE-PROTEIN KINASE NEK"/>
    <property type="match status" value="1"/>
</dbReference>
<evidence type="ECO:0000259" key="6">
    <source>
        <dbReference type="PROSITE" id="PS50011"/>
    </source>
</evidence>
<dbReference type="PROSITE" id="PS50011">
    <property type="entry name" value="PROTEIN_KINASE_DOM"/>
    <property type="match status" value="1"/>
</dbReference>
<dbReference type="PANTHER" id="PTHR43671:SF13">
    <property type="entry name" value="SERINE_THREONINE-PROTEIN KINASE NEK2"/>
    <property type="match status" value="1"/>
</dbReference>
<dbReference type="PROSITE" id="PS51257">
    <property type="entry name" value="PROKAR_LIPOPROTEIN"/>
    <property type="match status" value="1"/>
</dbReference>
<keyword evidence="2" id="KW-0808">Transferase</keyword>
<dbReference type="InterPro" id="IPR050660">
    <property type="entry name" value="NEK_Ser/Thr_kinase"/>
</dbReference>
<dbReference type="HOGENOM" id="CLU_051901_0_0_1"/>
<dbReference type="InterPro" id="IPR011009">
    <property type="entry name" value="Kinase-like_dom_sf"/>
</dbReference>
<keyword evidence="4" id="KW-0418">Kinase</keyword>
<dbReference type="GeneID" id="9579005"/>
<dbReference type="KEGG" id="tve:TRV_03765"/>
<evidence type="ECO:0000256" key="2">
    <source>
        <dbReference type="ARBA" id="ARBA00022679"/>
    </source>
</evidence>
<dbReference type="GO" id="GO:0004674">
    <property type="term" value="F:protein serine/threonine kinase activity"/>
    <property type="evidence" value="ECO:0007669"/>
    <property type="project" value="UniProtKB-EC"/>
</dbReference>
<dbReference type="CDD" id="cd00180">
    <property type="entry name" value="PKc"/>
    <property type="match status" value="1"/>
</dbReference>
<dbReference type="PROSITE" id="PS00108">
    <property type="entry name" value="PROTEIN_KINASE_ST"/>
    <property type="match status" value="1"/>
</dbReference>
<keyword evidence="8" id="KW-1185">Reference proteome</keyword>
<protein>
    <recommendedName>
        <fullName evidence="1">non-specific serine/threonine protein kinase</fullName>
        <ecNumber evidence="1">2.7.11.1</ecNumber>
    </recommendedName>
</protein>
<evidence type="ECO:0000256" key="3">
    <source>
        <dbReference type="ARBA" id="ARBA00022741"/>
    </source>
</evidence>
<dbReference type="RefSeq" id="XP_003022120.1">
    <property type="nucleotide sequence ID" value="XM_003022074.1"/>
</dbReference>
<dbReference type="GO" id="GO:0005524">
    <property type="term" value="F:ATP binding"/>
    <property type="evidence" value="ECO:0007669"/>
    <property type="project" value="UniProtKB-KW"/>
</dbReference>
<dbReference type="EMBL" id="ACYE01000193">
    <property type="protein sequence ID" value="EFE41502.1"/>
    <property type="molecule type" value="Genomic_DNA"/>
</dbReference>
<comment type="caution">
    <text evidence="7">The sequence shown here is derived from an EMBL/GenBank/DDBJ whole genome shotgun (WGS) entry which is preliminary data.</text>
</comment>
<dbReference type="Pfam" id="PF00069">
    <property type="entry name" value="Pkinase"/>
    <property type="match status" value="1"/>
</dbReference>
<sequence>MLLSSKIPSGYHQDTIGMSSANTVCSCAAVSLATGGSLSSQPALLPQRIASRPSYPGNHSACLLLLSSSSCELLLNNLFAKMRSSKKSSPSDRARREVESEAFRARLQSVQALEGAYPEFEEIVHHNLEHKYDVVVELRPQAPACGKSVDLVKRKKDGYVCVRKCFYVWGKAKPWRWLREVKVVRVMDHPNVEKYLEASISPHKGELFLEYCDLGNLAYFKQWMASAGKPIPEAFLWHVFRQLIRALAYMHTGLRNDREIVNDNVPDKRNWNPILHRDIKLENIFIKSLDIAGEYPLIRLGDFGLSVSKKDLKLPFAPYGSEGWMAPEFPNCSPRSDVFSATTVIQCLSMVNWTGANPYGGVDDVYSDDLQECVLVGMTPAKADRPRIRELARLVYPVPVLPFEGLPDEAFVRRLPPREERAITPSQIFRPYH</sequence>
<dbReference type="InterPro" id="IPR000719">
    <property type="entry name" value="Prot_kinase_dom"/>
</dbReference>
<evidence type="ECO:0000256" key="1">
    <source>
        <dbReference type="ARBA" id="ARBA00012513"/>
    </source>
</evidence>
<dbReference type="SUPFAM" id="SSF56112">
    <property type="entry name" value="Protein kinase-like (PK-like)"/>
    <property type="match status" value="1"/>
</dbReference>
<evidence type="ECO:0000256" key="4">
    <source>
        <dbReference type="ARBA" id="ARBA00022777"/>
    </source>
</evidence>
<evidence type="ECO:0000256" key="5">
    <source>
        <dbReference type="ARBA" id="ARBA00022840"/>
    </source>
</evidence>
<organism evidence="7 8">
    <name type="scientific">Trichophyton verrucosum (strain HKI 0517)</name>
    <dbReference type="NCBI Taxonomy" id="663202"/>
    <lineage>
        <taxon>Eukaryota</taxon>
        <taxon>Fungi</taxon>
        <taxon>Dikarya</taxon>
        <taxon>Ascomycota</taxon>
        <taxon>Pezizomycotina</taxon>
        <taxon>Eurotiomycetes</taxon>
        <taxon>Eurotiomycetidae</taxon>
        <taxon>Onygenales</taxon>
        <taxon>Arthrodermataceae</taxon>
        <taxon>Trichophyton</taxon>
    </lineage>
</organism>
<dbReference type="AlphaFoldDB" id="D4D9H2"/>